<dbReference type="OrthoDB" id="1277335at2759"/>
<dbReference type="Pfam" id="PF05056">
    <property type="entry name" value="DUF674"/>
    <property type="match status" value="1"/>
</dbReference>
<name>A0A314U609_PRUYE</name>
<reference evidence="1 2" key="1">
    <citation type="submission" date="2018-02" db="EMBL/GenBank/DDBJ databases">
        <title>Draft genome of wild Prunus yedoensis var. nudiflora.</title>
        <authorList>
            <person name="Baek S."/>
            <person name="Kim J.-H."/>
            <person name="Choi K."/>
            <person name="Kim G.-B."/>
            <person name="Cho A."/>
            <person name="Jang H."/>
            <person name="Shin C.-H."/>
            <person name="Yu H.-J."/>
            <person name="Mun J.-H."/>
        </authorList>
    </citation>
    <scope>NUCLEOTIDE SEQUENCE [LARGE SCALE GENOMIC DNA]</scope>
    <source>
        <strain evidence="2">cv. Jeju island</strain>
        <tissue evidence="1">Leaf</tissue>
    </source>
</reference>
<proteinExistence type="predicted"/>
<accession>A0A314U609</accession>
<comment type="caution">
    <text evidence="1">The sequence shown here is derived from an EMBL/GenBank/DDBJ whole genome shotgun (WGS) entry which is preliminary data.</text>
</comment>
<dbReference type="Proteomes" id="UP000250321">
    <property type="component" value="Unassembled WGS sequence"/>
</dbReference>
<evidence type="ECO:0000313" key="2">
    <source>
        <dbReference type="Proteomes" id="UP000250321"/>
    </source>
</evidence>
<protein>
    <recommendedName>
        <fullName evidence="3">DUF674 domain-containing protein</fullName>
    </recommendedName>
</protein>
<organism evidence="1 2">
    <name type="scientific">Prunus yedoensis var. nudiflora</name>
    <dbReference type="NCBI Taxonomy" id="2094558"/>
    <lineage>
        <taxon>Eukaryota</taxon>
        <taxon>Viridiplantae</taxon>
        <taxon>Streptophyta</taxon>
        <taxon>Embryophyta</taxon>
        <taxon>Tracheophyta</taxon>
        <taxon>Spermatophyta</taxon>
        <taxon>Magnoliopsida</taxon>
        <taxon>eudicotyledons</taxon>
        <taxon>Gunneridae</taxon>
        <taxon>Pentapetalae</taxon>
        <taxon>rosids</taxon>
        <taxon>fabids</taxon>
        <taxon>Rosales</taxon>
        <taxon>Rosaceae</taxon>
        <taxon>Amygdaloideae</taxon>
        <taxon>Amygdaleae</taxon>
        <taxon>Prunus</taxon>
    </lineage>
</organism>
<dbReference type="AlphaFoldDB" id="A0A314U609"/>
<gene>
    <name evidence="1" type="ORF">Pyn_35528</name>
</gene>
<dbReference type="PANTHER" id="PTHR33103:SF27">
    <property type="entry name" value="OS04G0594700 PROTEIN"/>
    <property type="match status" value="1"/>
</dbReference>
<evidence type="ECO:0008006" key="3">
    <source>
        <dbReference type="Google" id="ProtNLM"/>
    </source>
</evidence>
<dbReference type="InterPro" id="IPR007750">
    <property type="entry name" value="DUF674"/>
</dbReference>
<sequence>MADKTVKNIISLKAVVDKGSNKIIFVESDKIFIDILLSFLTIPMGTIVRHDTKHSVSRCMNNLSACVWGLFQTEACKEMLLCPHNGAESHCENLKLKIDNDKPIGYFLCDSWQCTFENKSISHYKGVLCQCGRCMNLKCSLSISSSAEQGGGIFVKESARFIITDDLRVMSPLSVASNPVFTKLGAMNENSTTEQKTWNIGAHEVLNLLLRSLVSKKPLSETLLKLDPIPIPNPNLSLDQLILTSIESLLLGDIMNEEEEEKIVVKLTVSISKDIVCYAEAGEDFVNLLLSFLTVPLGFILKHLRDASFKGCIDQLYNSVKDLDEQHLKSNYHKEILLSPKIYPGFCYESRLLGMEDGPVASYLYAYWKDDQGRFEDILTTDAALIPSNAVTVPLKLKHYKSPQGYLKGSTVFMVTDNLFITPISPAFGFLVLNVLKVPLTDIKEETVEVGKKEALRLLVAAFLRDSAVTDVFIRQLNQEKFIKRAWLSNRWDEDC</sequence>
<dbReference type="PANTHER" id="PTHR33103">
    <property type="entry name" value="OS01G0153900 PROTEIN"/>
    <property type="match status" value="1"/>
</dbReference>
<keyword evidence="2" id="KW-1185">Reference proteome</keyword>
<dbReference type="STRING" id="2094558.A0A314U609"/>
<evidence type="ECO:0000313" key="1">
    <source>
        <dbReference type="EMBL" id="PQM32823.1"/>
    </source>
</evidence>
<dbReference type="EMBL" id="PJQY01003996">
    <property type="protein sequence ID" value="PQM32823.1"/>
    <property type="molecule type" value="Genomic_DNA"/>
</dbReference>